<comment type="caution">
    <text evidence="2">The sequence shown here is derived from an EMBL/GenBank/DDBJ whole genome shotgun (WGS) entry which is preliminary data.</text>
</comment>
<evidence type="ECO:0000313" key="2">
    <source>
        <dbReference type="EMBL" id="KAJ4450851.1"/>
    </source>
</evidence>
<dbReference type="EMBL" id="JAJSOF020000001">
    <property type="protein sequence ID" value="KAJ4450851.1"/>
    <property type="molecule type" value="Genomic_DNA"/>
</dbReference>
<dbReference type="PANTHER" id="PTHR47027:SF30">
    <property type="entry name" value="THAP-TYPE DOMAIN-CONTAINING PROTEIN"/>
    <property type="match status" value="1"/>
</dbReference>
<keyword evidence="3" id="KW-1185">Reference proteome</keyword>
<proteinExistence type="predicted"/>
<name>A0ABQ8TVV2_PERAM</name>
<protein>
    <submittedName>
        <fullName evidence="2">Uncharacterized protein</fullName>
    </submittedName>
</protein>
<reference evidence="2 3" key="1">
    <citation type="journal article" date="2022" name="Allergy">
        <title>Genome assembly and annotation of Periplaneta americana reveal a comprehensive cockroach allergen profile.</title>
        <authorList>
            <person name="Wang L."/>
            <person name="Xiong Q."/>
            <person name="Saelim N."/>
            <person name="Wang L."/>
            <person name="Nong W."/>
            <person name="Wan A.T."/>
            <person name="Shi M."/>
            <person name="Liu X."/>
            <person name="Cao Q."/>
            <person name="Hui J.H.L."/>
            <person name="Sookrung N."/>
            <person name="Leung T.F."/>
            <person name="Tungtrongchitr A."/>
            <person name="Tsui S.K.W."/>
        </authorList>
    </citation>
    <scope>NUCLEOTIDE SEQUENCE [LARGE SCALE GENOMIC DNA]</scope>
    <source>
        <strain evidence="2">PWHHKU_190912</strain>
    </source>
</reference>
<accession>A0ABQ8TVV2</accession>
<dbReference type="Proteomes" id="UP001148838">
    <property type="component" value="Unassembled WGS sequence"/>
</dbReference>
<organism evidence="2 3">
    <name type="scientific">Periplaneta americana</name>
    <name type="common">American cockroach</name>
    <name type="synonym">Blatta americana</name>
    <dbReference type="NCBI Taxonomy" id="6978"/>
    <lineage>
        <taxon>Eukaryota</taxon>
        <taxon>Metazoa</taxon>
        <taxon>Ecdysozoa</taxon>
        <taxon>Arthropoda</taxon>
        <taxon>Hexapoda</taxon>
        <taxon>Insecta</taxon>
        <taxon>Pterygota</taxon>
        <taxon>Neoptera</taxon>
        <taxon>Polyneoptera</taxon>
        <taxon>Dictyoptera</taxon>
        <taxon>Blattodea</taxon>
        <taxon>Blattoidea</taxon>
        <taxon>Blattidae</taxon>
        <taxon>Blattinae</taxon>
        <taxon>Periplaneta</taxon>
    </lineage>
</organism>
<evidence type="ECO:0000256" key="1">
    <source>
        <dbReference type="SAM" id="MobiDB-lite"/>
    </source>
</evidence>
<evidence type="ECO:0000313" key="3">
    <source>
        <dbReference type="Proteomes" id="UP001148838"/>
    </source>
</evidence>
<sequence length="324" mass="37817">MALTEPPRHRPRYRSLSALKLPPNNFGWAKSVRTPRNRLHLRTTSAVLEPDQPASVEITTTTTTTTTTTKLLRKIQTIKENTPILLHASNEIGLEENPDKAKLALSLLPPLGLYHIAAFGNREFFILCHDIYNLTISSTKTEILAFQGKTQIRCKVLIDDNIVEQVRDFKYLGCEIGNTRGLDQQRKLQNFNQICGSIKRTLLNKTRKETILKFYKVLAVPSLLYGSECWTLPENQKHKIEVSEMRFLRSVAGCRRTDRQYNETIRDELNIFNLNNKIKEYQEKYYEHIQRMPEYRNPKKILEYKPKGKTDRGRPAKRWRDQFL</sequence>
<dbReference type="PANTHER" id="PTHR47027">
    <property type="entry name" value="REVERSE TRANSCRIPTASE DOMAIN-CONTAINING PROTEIN"/>
    <property type="match status" value="1"/>
</dbReference>
<feature type="region of interest" description="Disordered" evidence="1">
    <location>
        <begin position="305"/>
        <end position="324"/>
    </location>
</feature>
<gene>
    <name evidence="2" type="ORF">ANN_02282</name>
</gene>